<dbReference type="HAMAP" id="MF_00103">
    <property type="entry name" value="Fapy_DNA_glycosyl"/>
    <property type="match status" value="1"/>
</dbReference>
<comment type="subunit">
    <text evidence="3 15">Monomer.</text>
</comment>
<dbReference type="NCBIfam" id="NF011386">
    <property type="entry name" value="PRK14811.1"/>
    <property type="match status" value="1"/>
</dbReference>
<evidence type="ECO:0000256" key="8">
    <source>
        <dbReference type="ARBA" id="ARBA00022833"/>
    </source>
</evidence>
<comment type="catalytic activity">
    <reaction evidence="14 15">
        <text>2'-deoxyribonucleotide-(2'-deoxyribose 5'-phosphate)-2'-deoxyribonucleotide-DNA = a 3'-end 2'-deoxyribonucleotide-(2,3-dehydro-2,3-deoxyribose 5'-phosphate)-DNA + a 5'-end 5'-phospho-2'-deoxyribonucleoside-DNA + H(+)</text>
        <dbReference type="Rhea" id="RHEA:66592"/>
        <dbReference type="Rhea" id="RHEA-COMP:13180"/>
        <dbReference type="Rhea" id="RHEA-COMP:16897"/>
        <dbReference type="Rhea" id="RHEA-COMP:17067"/>
        <dbReference type="ChEBI" id="CHEBI:15378"/>
        <dbReference type="ChEBI" id="CHEBI:136412"/>
        <dbReference type="ChEBI" id="CHEBI:157695"/>
        <dbReference type="ChEBI" id="CHEBI:167181"/>
        <dbReference type="EC" id="4.2.99.18"/>
    </reaction>
</comment>
<dbReference type="InterPro" id="IPR020629">
    <property type="entry name" value="FPG_Glyclase"/>
</dbReference>
<evidence type="ECO:0000256" key="14">
    <source>
        <dbReference type="ARBA" id="ARBA00044632"/>
    </source>
</evidence>
<dbReference type="SUPFAM" id="SSF81624">
    <property type="entry name" value="N-terminal domain of MutM-like DNA repair proteins"/>
    <property type="match status" value="1"/>
</dbReference>
<dbReference type="Pfam" id="PF01149">
    <property type="entry name" value="Fapy_DNA_glyco"/>
    <property type="match status" value="1"/>
</dbReference>
<keyword evidence="7 15" id="KW-0378">Hydrolase</keyword>
<name>A0ABQ2SAZ8_9DEIO</name>
<dbReference type="InterPro" id="IPR015886">
    <property type="entry name" value="H2TH_FPG"/>
</dbReference>
<keyword evidence="4 15" id="KW-0479">Metal-binding</keyword>
<evidence type="ECO:0000256" key="7">
    <source>
        <dbReference type="ARBA" id="ARBA00022801"/>
    </source>
</evidence>
<evidence type="ECO:0000313" key="19">
    <source>
        <dbReference type="Proteomes" id="UP000620633"/>
    </source>
</evidence>
<evidence type="ECO:0000256" key="9">
    <source>
        <dbReference type="ARBA" id="ARBA00023125"/>
    </source>
</evidence>
<comment type="caution">
    <text evidence="18">The sequence shown here is derived from an EMBL/GenBank/DDBJ whole genome shotgun (WGS) entry which is preliminary data.</text>
</comment>
<dbReference type="SMART" id="SM00898">
    <property type="entry name" value="Fapy_DNA_glyco"/>
    <property type="match status" value="1"/>
</dbReference>
<feature type="active site" description="Proton donor; for delta-elimination activity" evidence="15">
    <location>
        <position position="264"/>
    </location>
</feature>
<feature type="domain" description="Formamidopyrimidine-DNA glycosylase catalytic" evidence="17">
    <location>
        <begin position="6"/>
        <end position="114"/>
    </location>
</feature>
<keyword evidence="13 15" id="KW-0326">Glycosidase</keyword>
<gene>
    <name evidence="15 18" type="primary">mutM</name>
    <name evidence="15" type="synonym">fpg</name>
    <name evidence="18" type="ORF">GCM10008961_01730</name>
</gene>
<dbReference type="EC" id="3.2.2.23" evidence="15"/>
<evidence type="ECO:0000256" key="15">
    <source>
        <dbReference type="HAMAP-Rule" id="MF_00103"/>
    </source>
</evidence>
<accession>A0ABQ2SAZ8</accession>
<dbReference type="PANTHER" id="PTHR22993">
    <property type="entry name" value="FORMAMIDOPYRIMIDINE-DNA GLYCOSYLASE"/>
    <property type="match status" value="1"/>
</dbReference>
<dbReference type="InterPro" id="IPR035937">
    <property type="entry name" value="FPG_N"/>
</dbReference>
<keyword evidence="11 15" id="KW-0456">Lyase</keyword>
<feature type="binding site" evidence="15">
    <location>
        <position position="111"/>
    </location>
    <ligand>
        <name>DNA</name>
        <dbReference type="ChEBI" id="CHEBI:16991"/>
    </ligand>
</feature>
<evidence type="ECO:0000256" key="1">
    <source>
        <dbReference type="ARBA" id="ARBA00001668"/>
    </source>
</evidence>
<dbReference type="Pfam" id="PF06827">
    <property type="entry name" value="zf-FPG_IleRS"/>
    <property type="match status" value="1"/>
</dbReference>
<dbReference type="CDD" id="cd08966">
    <property type="entry name" value="EcFpg-like_N"/>
    <property type="match status" value="1"/>
</dbReference>
<keyword evidence="9 15" id="KW-0238">DNA-binding</keyword>
<dbReference type="PANTHER" id="PTHR22993:SF9">
    <property type="entry name" value="FORMAMIDOPYRIMIDINE-DNA GLYCOSYLASE"/>
    <property type="match status" value="1"/>
</dbReference>
<sequence length="287" mass="31269">MLGRMPELPEVETTRRKIEPLLRGRTILHVEHDAPHKYRDTHLAVGRRVTGLSRRGKYLMLNLAPHDGDGPHDLEFIVHLGMTGGFRLEGGRHTRVTIRTDGGDLFFDDPRRFGKMAVVRPGEYAGMPTLAAMGPEPLSEDFREEGFAALAAQAGAVKPWLLSQKPVSGVGNIYADESLWQAGLHPAQSHLTREEAGRLYAAVRDVMGRAVEAGGSSLGSGAGNYRQHDGLSGLFQHSHAVYGRGGEPCPRCGTTIEKTVLAQRGTHHCPQCQPLRRPEGRAEGGRA</sequence>
<feature type="active site" description="Schiff-base intermediate with DNA" evidence="15">
    <location>
        <position position="6"/>
    </location>
</feature>
<dbReference type="Proteomes" id="UP000620633">
    <property type="component" value="Unassembled WGS sequence"/>
</dbReference>
<keyword evidence="5 15" id="KW-0227">DNA damage</keyword>
<evidence type="ECO:0000256" key="2">
    <source>
        <dbReference type="ARBA" id="ARBA00009409"/>
    </source>
</evidence>
<evidence type="ECO:0000256" key="3">
    <source>
        <dbReference type="ARBA" id="ARBA00011245"/>
    </source>
</evidence>
<dbReference type="NCBIfam" id="NF002211">
    <property type="entry name" value="PRK01103.1"/>
    <property type="match status" value="1"/>
</dbReference>
<dbReference type="EMBL" id="BMQO01000001">
    <property type="protein sequence ID" value="GGS14157.1"/>
    <property type="molecule type" value="Genomic_DNA"/>
</dbReference>
<reference evidence="19" key="1">
    <citation type="journal article" date="2019" name="Int. J. Syst. Evol. Microbiol.">
        <title>The Global Catalogue of Microorganisms (GCM) 10K type strain sequencing project: providing services to taxonomists for standard genome sequencing and annotation.</title>
        <authorList>
            <consortium name="The Broad Institute Genomics Platform"/>
            <consortium name="The Broad Institute Genome Sequencing Center for Infectious Disease"/>
            <person name="Wu L."/>
            <person name="Ma J."/>
        </authorList>
    </citation>
    <scope>NUCLEOTIDE SEQUENCE [LARGE SCALE GENOMIC DNA]</scope>
    <source>
        <strain evidence="19">JCM 31406</strain>
    </source>
</reference>
<dbReference type="InterPro" id="IPR000214">
    <property type="entry name" value="Znf_DNA_glyclase/AP_lyase"/>
</dbReference>
<feature type="active site" description="Proton donor; for beta-elimination activity" evidence="15">
    <location>
        <position position="57"/>
    </location>
</feature>
<dbReference type="EC" id="4.2.99.18" evidence="15"/>
<dbReference type="NCBIfam" id="TIGR00577">
    <property type="entry name" value="fpg"/>
    <property type="match status" value="1"/>
</dbReference>
<evidence type="ECO:0000256" key="4">
    <source>
        <dbReference type="ARBA" id="ARBA00022723"/>
    </source>
</evidence>
<keyword evidence="19" id="KW-1185">Reference proteome</keyword>
<keyword evidence="8 15" id="KW-0862">Zinc</keyword>
<dbReference type="Pfam" id="PF06831">
    <property type="entry name" value="H2TH"/>
    <property type="match status" value="1"/>
</dbReference>
<feature type="active site" description="Proton donor" evidence="15">
    <location>
        <position position="7"/>
    </location>
</feature>
<keyword evidence="6 15" id="KW-0863">Zinc-finger</keyword>
<feature type="domain" description="FPG-type" evidence="16">
    <location>
        <begin position="240"/>
        <end position="274"/>
    </location>
</feature>
<evidence type="ECO:0000259" key="16">
    <source>
        <dbReference type="PROSITE" id="PS51066"/>
    </source>
</evidence>
<dbReference type="SMART" id="SM01232">
    <property type="entry name" value="H2TH"/>
    <property type="match status" value="1"/>
</dbReference>
<feature type="binding site" evidence="15">
    <location>
        <position position="93"/>
    </location>
    <ligand>
        <name>DNA</name>
        <dbReference type="ChEBI" id="CHEBI:16991"/>
    </ligand>
</feature>
<comment type="cofactor">
    <cofactor evidence="15">
        <name>Zn(2+)</name>
        <dbReference type="ChEBI" id="CHEBI:29105"/>
    </cofactor>
    <text evidence="15">Binds 1 zinc ion per subunit.</text>
</comment>
<protein>
    <recommendedName>
        <fullName evidence="15">Formamidopyrimidine-DNA glycosylase</fullName>
        <shortName evidence="15">Fapy-DNA glycosylase</shortName>
        <ecNumber evidence="15">3.2.2.23</ecNumber>
    </recommendedName>
    <alternativeName>
        <fullName evidence="15">DNA-(apurinic or apyrimidinic site) lyase MutM</fullName>
        <shortName evidence="15">AP lyase MutM</shortName>
        <ecNumber evidence="15">4.2.99.18</ecNumber>
    </alternativeName>
</protein>
<keyword evidence="12 15" id="KW-0511">Multifunctional enzyme</keyword>
<dbReference type="Gene3D" id="3.20.190.10">
    <property type="entry name" value="MutM-like, N-terminal"/>
    <property type="match status" value="1"/>
</dbReference>
<evidence type="ECO:0000256" key="11">
    <source>
        <dbReference type="ARBA" id="ARBA00023239"/>
    </source>
</evidence>
<evidence type="ECO:0000256" key="10">
    <source>
        <dbReference type="ARBA" id="ARBA00023204"/>
    </source>
</evidence>
<evidence type="ECO:0000259" key="17">
    <source>
        <dbReference type="PROSITE" id="PS51068"/>
    </source>
</evidence>
<dbReference type="Gene3D" id="1.10.8.50">
    <property type="match status" value="1"/>
</dbReference>
<dbReference type="SUPFAM" id="SSF46946">
    <property type="entry name" value="S13-like H2TH domain"/>
    <property type="match status" value="1"/>
</dbReference>
<organism evidence="18 19">
    <name type="scientific">Deinococcus knuensis</name>
    <dbReference type="NCBI Taxonomy" id="1837380"/>
    <lineage>
        <taxon>Bacteria</taxon>
        <taxon>Thermotogati</taxon>
        <taxon>Deinococcota</taxon>
        <taxon>Deinococci</taxon>
        <taxon>Deinococcales</taxon>
        <taxon>Deinococcaceae</taxon>
        <taxon>Deinococcus</taxon>
    </lineage>
</organism>
<evidence type="ECO:0000256" key="12">
    <source>
        <dbReference type="ARBA" id="ARBA00023268"/>
    </source>
</evidence>
<comment type="caution">
    <text evidence="15">Lacks conserved residue(s) required for the propagation of feature annotation.</text>
</comment>
<dbReference type="InterPro" id="IPR012319">
    <property type="entry name" value="FPG_cat"/>
</dbReference>
<comment type="function">
    <text evidence="15">Involved in base excision repair of DNA damaged by oxidation or by mutagenic agents. Acts as DNA glycosylase that recognizes and removes damaged bases. Has a preference for oxidized purines, such as 7,8-dihydro-8-oxoguanine (8-oxoG). Has AP (apurinic/apyrimidinic) lyase activity and introduces nicks in the DNA strand. Cleaves the DNA backbone by beta-delta elimination to generate a single-strand break at the site of the removed base with both 3'- and 5'-phosphates.</text>
</comment>
<dbReference type="PROSITE" id="PS51066">
    <property type="entry name" value="ZF_FPG_2"/>
    <property type="match status" value="1"/>
</dbReference>
<keyword evidence="10 15" id="KW-0234">DNA repair</keyword>
<proteinExistence type="inferred from homology"/>
<dbReference type="SUPFAM" id="SSF57716">
    <property type="entry name" value="Glucocorticoid receptor-like (DNA-binding domain)"/>
    <property type="match status" value="1"/>
</dbReference>
<evidence type="ECO:0000256" key="6">
    <source>
        <dbReference type="ARBA" id="ARBA00022771"/>
    </source>
</evidence>
<evidence type="ECO:0000313" key="18">
    <source>
        <dbReference type="EMBL" id="GGS14157.1"/>
    </source>
</evidence>
<evidence type="ECO:0000256" key="13">
    <source>
        <dbReference type="ARBA" id="ARBA00023295"/>
    </source>
</evidence>
<dbReference type="InterPro" id="IPR010663">
    <property type="entry name" value="Znf_FPG/IleRS"/>
</dbReference>
<comment type="catalytic activity">
    <reaction evidence="1 15">
        <text>Hydrolysis of DNA containing ring-opened 7-methylguanine residues, releasing 2,6-diamino-4-hydroxy-5-(N-methyl)formamidopyrimidine.</text>
        <dbReference type="EC" id="3.2.2.23"/>
    </reaction>
</comment>
<comment type="similarity">
    <text evidence="2 15">Belongs to the FPG family.</text>
</comment>
<dbReference type="InterPro" id="IPR010979">
    <property type="entry name" value="Ribosomal_uS13-like_H2TH"/>
</dbReference>
<dbReference type="PROSITE" id="PS51068">
    <property type="entry name" value="FPG_CAT"/>
    <property type="match status" value="1"/>
</dbReference>
<evidence type="ECO:0000256" key="5">
    <source>
        <dbReference type="ARBA" id="ARBA00022763"/>
    </source>
</evidence>